<dbReference type="KEGG" id="mmn:midi_00911"/>
<keyword evidence="2" id="KW-1185">Reference proteome</keyword>
<proteinExistence type="predicted"/>
<protein>
    <submittedName>
        <fullName evidence="1">Putative transposase</fullName>
    </submittedName>
</protein>
<reference evidence="1 2" key="1">
    <citation type="journal article" date="2011" name="Mol. Biol. Evol.">
        <title>Phylogenomic evidence for the presence of a flagellum and cbb3 oxidase in the free-living mitochondrial ancestor.</title>
        <authorList>
            <person name="Sassera D."/>
            <person name="Lo N."/>
            <person name="Epis S."/>
            <person name="D'Auria G."/>
            <person name="Montagna M."/>
            <person name="Comandatore F."/>
            <person name="Horner D."/>
            <person name="Pereto J."/>
            <person name="Luciano A.M."/>
            <person name="Franciosi F."/>
            <person name="Ferri E."/>
            <person name="Crotti E."/>
            <person name="Bazzocchi C."/>
            <person name="Daffonchio D."/>
            <person name="Sacchi L."/>
            <person name="Moya A."/>
            <person name="Latorre A."/>
            <person name="Bandi C."/>
        </authorList>
    </citation>
    <scope>NUCLEOTIDE SEQUENCE [LARGE SCALE GENOMIC DNA]</scope>
    <source>
        <strain evidence="1 2">IricVA</strain>
    </source>
</reference>
<gene>
    <name evidence="1" type="ordered locus">midi_00911</name>
</gene>
<organism evidence="1 2">
    <name type="scientific">Midichloria mitochondrii (strain IricVA)</name>
    <dbReference type="NCBI Taxonomy" id="696127"/>
    <lineage>
        <taxon>Bacteria</taxon>
        <taxon>Pseudomonadati</taxon>
        <taxon>Pseudomonadota</taxon>
        <taxon>Alphaproteobacteria</taxon>
        <taxon>Rickettsiales</taxon>
        <taxon>Candidatus Midichloriaceae</taxon>
        <taxon>Candidatus Midichloria</taxon>
    </lineage>
</organism>
<sequence length="86" mass="9929">MRVWDDAFRSYNDPRFVSFEGITGFKDFYLNCVQISFREELPKLISYNRFVELMRDAVIPLVILLNCCKGKQTGTLTQQKAGKGLS</sequence>
<evidence type="ECO:0000313" key="1">
    <source>
        <dbReference type="EMBL" id="AEI89195.1"/>
    </source>
</evidence>
<name>F7XWZ6_MIDMI</name>
<dbReference type="HOGENOM" id="CLU_2494460_0_0_5"/>
<evidence type="ECO:0000313" key="2">
    <source>
        <dbReference type="Proteomes" id="UP000006639"/>
    </source>
</evidence>
<dbReference type="Proteomes" id="UP000006639">
    <property type="component" value="Chromosome"/>
</dbReference>
<dbReference type="EMBL" id="CP002130">
    <property type="protein sequence ID" value="AEI89195.1"/>
    <property type="molecule type" value="Genomic_DNA"/>
</dbReference>
<dbReference type="AlphaFoldDB" id="F7XWZ6"/>
<accession>F7XWZ6</accession>